<evidence type="ECO:0000256" key="2">
    <source>
        <dbReference type="ARBA" id="ARBA00007441"/>
    </source>
</evidence>
<dbReference type="InterPro" id="IPR004839">
    <property type="entry name" value="Aminotransferase_I/II_large"/>
</dbReference>
<proteinExistence type="inferred from homology"/>
<dbReference type="FunFam" id="3.40.640.10:FF:000024">
    <property type="entry name" value="Kynurenine--oxoglutarate transaminase 3"/>
    <property type="match status" value="1"/>
</dbReference>
<dbReference type="NCBIfam" id="NF006488">
    <property type="entry name" value="PRK08912.1"/>
    <property type="match status" value="1"/>
</dbReference>
<keyword evidence="3 8" id="KW-0032">Aminotransferase</keyword>
<dbReference type="InterPro" id="IPR015421">
    <property type="entry name" value="PyrdxlP-dep_Trfase_major"/>
</dbReference>
<dbReference type="GO" id="GO:0030170">
    <property type="term" value="F:pyridoxal phosphate binding"/>
    <property type="evidence" value="ECO:0007669"/>
    <property type="project" value="InterPro"/>
</dbReference>
<reference evidence="8 9" key="1">
    <citation type="submission" date="2019-07" db="EMBL/GenBank/DDBJ databases">
        <title>Whole genome shotgun sequence of Rhodospirillum oryzae NBRC 107573.</title>
        <authorList>
            <person name="Hosoyama A."/>
            <person name="Uohara A."/>
            <person name="Ohji S."/>
            <person name="Ichikawa N."/>
        </authorList>
    </citation>
    <scope>NUCLEOTIDE SEQUENCE [LARGE SCALE GENOMIC DNA]</scope>
    <source>
        <strain evidence="8 9">NBRC 107573</strain>
    </source>
</reference>
<dbReference type="EMBL" id="BJZO01000038">
    <property type="protein sequence ID" value="GEO81486.1"/>
    <property type="molecule type" value="Genomic_DNA"/>
</dbReference>
<dbReference type="CDD" id="cd00609">
    <property type="entry name" value="AAT_like"/>
    <property type="match status" value="1"/>
</dbReference>
<keyword evidence="6" id="KW-0732">Signal</keyword>
<dbReference type="OrthoDB" id="9763453at2"/>
<dbReference type="Pfam" id="PF00155">
    <property type="entry name" value="Aminotran_1_2"/>
    <property type="match status" value="1"/>
</dbReference>
<keyword evidence="5" id="KW-0663">Pyridoxal phosphate</keyword>
<comment type="similarity">
    <text evidence="2">Belongs to the class-I pyridoxal-phosphate-dependent aminotransferase family.</text>
</comment>
<protein>
    <submittedName>
        <fullName evidence="8">Aminotransferase</fullName>
    </submittedName>
</protein>
<dbReference type="PANTHER" id="PTHR43807">
    <property type="entry name" value="FI04487P"/>
    <property type="match status" value="1"/>
</dbReference>
<evidence type="ECO:0000313" key="8">
    <source>
        <dbReference type="EMBL" id="GEO81486.1"/>
    </source>
</evidence>
<evidence type="ECO:0000256" key="1">
    <source>
        <dbReference type="ARBA" id="ARBA00001933"/>
    </source>
</evidence>
<evidence type="ECO:0000256" key="6">
    <source>
        <dbReference type="SAM" id="SignalP"/>
    </source>
</evidence>
<dbReference type="InterPro" id="IPR051326">
    <property type="entry name" value="Kynurenine-oxoglutarate_AT"/>
</dbReference>
<dbReference type="AlphaFoldDB" id="A0A512H7Q1"/>
<gene>
    <name evidence="8" type="ORF">ROR02_16170</name>
</gene>
<dbReference type="GO" id="GO:0005737">
    <property type="term" value="C:cytoplasm"/>
    <property type="evidence" value="ECO:0007669"/>
    <property type="project" value="TreeGrafter"/>
</dbReference>
<evidence type="ECO:0000313" key="9">
    <source>
        <dbReference type="Proteomes" id="UP000321567"/>
    </source>
</evidence>
<dbReference type="Proteomes" id="UP000321567">
    <property type="component" value="Unassembled WGS sequence"/>
</dbReference>
<comment type="caution">
    <text evidence="8">The sequence shown here is derived from an EMBL/GenBank/DDBJ whole genome shotgun (WGS) entry which is preliminary data.</text>
</comment>
<feature type="signal peptide" evidence="6">
    <location>
        <begin position="1"/>
        <end position="23"/>
    </location>
</feature>
<keyword evidence="9" id="KW-1185">Reference proteome</keyword>
<dbReference type="Gene3D" id="3.40.640.10">
    <property type="entry name" value="Type I PLP-dependent aspartate aminotransferase-like (Major domain)"/>
    <property type="match status" value="1"/>
</dbReference>
<keyword evidence="4 8" id="KW-0808">Transferase</keyword>
<evidence type="ECO:0000256" key="3">
    <source>
        <dbReference type="ARBA" id="ARBA00022576"/>
    </source>
</evidence>
<dbReference type="Gene3D" id="3.90.1150.10">
    <property type="entry name" value="Aspartate Aminotransferase, domain 1"/>
    <property type="match status" value="1"/>
</dbReference>
<dbReference type="InterPro" id="IPR015422">
    <property type="entry name" value="PyrdxlP-dep_Trfase_small"/>
</dbReference>
<accession>A0A512H7Q1</accession>
<evidence type="ECO:0000259" key="7">
    <source>
        <dbReference type="Pfam" id="PF00155"/>
    </source>
</evidence>
<sequence length="395" mass="42647">MKAVNSLFASLGTTIFTTMSALAQAHGAVNLGQGFPEGLEPPGVIEAARRALAEGPHQYPPMMGDPVLRQALARHEARFYDHAVNPDSEIMVTSGATEALAAVLLALIDPGDEVIVLEPFYDSYLPVIRRAGATARLVRLAPPAWDLPLPALEAAFSPKTKLIVVNSPMNPCGKVFTAEELALIGALARRHDAYVVCDEVYEHLVFDGQAHVPAITLPGLRERTVRIGSAGKTFSLTSWKVGYVIADAALMPVLARAHQYLTFTTPTALQRAVAWGLDQDDAYFDGLTRDMAARRDRLAQGLSRLGMTVLPTAGTYFLIADPRPLGLEGSDEAVCRTLTVEAGVTAIPVGAFHETAPASPLIRFCFAKRETDLDEALARLARFFERPRTPLQKSP</sequence>
<evidence type="ECO:0000256" key="5">
    <source>
        <dbReference type="ARBA" id="ARBA00022898"/>
    </source>
</evidence>
<name>A0A512H7Q1_9PROT</name>
<dbReference type="PANTHER" id="PTHR43807:SF20">
    <property type="entry name" value="FI04487P"/>
    <property type="match status" value="1"/>
</dbReference>
<dbReference type="RefSeq" id="WP_147163520.1">
    <property type="nucleotide sequence ID" value="NZ_BJZO01000038.1"/>
</dbReference>
<organism evidence="8 9">
    <name type="scientific">Pararhodospirillum oryzae</name>
    <dbReference type="NCBI Taxonomy" id="478448"/>
    <lineage>
        <taxon>Bacteria</taxon>
        <taxon>Pseudomonadati</taxon>
        <taxon>Pseudomonadota</taxon>
        <taxon>Alphaproteobacteria</taxon>
        <taxon>Rhodospirillales</taxon>
        <taxon>Rhodospirillaceae</taxon>
        <taxon>Pararhodospirillum</taxon>
    </lineage>
</organism>
<dbReference type="SUPFAM" id="SSF53383">
    <property type="entry name" value="PLP-dependent transferases"/>
    <property type="match status" value="1"/>
</dbReference>
<feature type="domain" description="Aminotransferase class I/classII large" evidence="7">
    <location>
        <begin position="29"/>
        <end position="380"/>
    </location>
</feature>
<evidence type="ECO:0000256" key="4">
    <source>
        <dbReference type="ARBA" id="ARBA00022679"/>
    </source>
</evidence>
<dbReference type="GO" id="GO:0016212">
    <property type="term" value="F:kynurenine-oxoglutarate transaminase activity"/>
    <property type="evidence" value="ECO:0007669"/>
    <property type="project" value="TreeGrafter"/>
</dbReference>
<dbReference type="InterPro" id="IPR015424">
    <property type="entry name" value="PyrdxlP-dep_Trfase"/>
</dbReference>
<feature type="chain" id="PRO_5021953631" evidence="6">
    <location>
        <begin position="24"/>
        <end position="395"/>
    </location>
</feature>
<comment type="cofactor">
    <cofactor evidence="1">
        <name>pyridoxal 5'-phosphate</name>
        <dbReference type="ChEBI" id="CHEBI:597326"/>
    </cofactor>
</comment>